<dbReference type="GO" id="GO:0005886">
    <property type="term" value="C:plasma membrane"/>
    <property type="evidence" value="ECO:0007669"/>
    <property type="project" value="UniProtKB-SubCell"/>
</dbReference>
<evidence type="ECO:0000313" key="9">
    <source>
        <dbReference type="Proteomes" id="UP000000496"/>
    </source>
</evidence>
<keyword evidence="3" id="KW-0997">Cell inner membrane</keyword>
<evidence type="ECO:0000256" key="6">
    <source>
        <dbReference type="ARBA" id="ARBA00023315"/>
    </source>
</evidence>
<dbReference type="GO" id="GO:0009247">
    <property type="term" value="P:glycolipid biosynthetic process"/>
    <property type="evidence" value="ECO:0007669"/>
    <property type="project" value="UniProtKB-ARBA"/>
</dbReference>
<keyword evidence="9" id="KW-1185">Reference proteome</keyword>
<dbReference type="Proteomes" id="UP000000496">
    <property type="component" value="Chromosome gsn.131"/>
</dbReference>
<keyword evidence="7" id="KW-0812">Transmembrane</keyword>
<reference evidence="8 9" key="2">
    <citation type="journal article" date="2011" name="Mol. Biol. Evol.">
        <title>Unity in variety--the pan-genome of the Chlamydiae.</title>
        <authorList>
            <person name="Collingro A."/>
            <person name="Tischler P."/>
            <person name="Weinmaier T."/>
            <person name="Penz T."/>
            <person name="Heinz E."/>
            <person name="Brunham R.C."/>
            <person name="Read T.D."/>
            <person name="Bavoil P.M."/>
            <person name="Sachse K."/>
            <person name="Kahane S."/>
            <person name="Friedman M.G."/>
            <person name="Rattei T."/>
            <person name="Myers G.S."/>
            <person name="Horn M."/>
        </authorList>
    </citation>
    <scope>NUCLEOTIDE SEQUENCE [LARGE SCALE GENOMIC DNA]</scope>
    <source>
        <strain evidence="9">ATCC VR-1471 / Z</strain>
    </source>
</reference>
<evidence type="ECO:0000313" key="8">
    <source>
        <dbReference type="EMBL" id="CCB88751.1"/>
    </source>
</evidence>
<dbReference type="eggNOG" id="COG1560">
    <property type="taxonomic scope" value="Bacteria"/>
</dbReference>
<name>F8L7L8_SIMNZ</name>
<dbReference type="STRING" id="331113.SNE_A08740"/>
<comment type="subcellular location">
    <subcellularLocation>
        <location evidence="1">Cell inner membrane</location>
    </subcellularLocation>
</comment>
<protein>
    <submittedName>
        <fullName evidence="8">Acyltransferase</fullName>
    </submittedName>
</protein>
<dbReference type="HOGENOM" id="CLU_049421_4_0_0"/>
<gene>
    <name evidence="8" type="primary">htrB</name>
    <name evidence="8" type="ordered locus">SNE_A08740</name>
</gene>
<reference key="1">
    <citation type="journal article" date="2011" name="Mol. Biol. Evol.">
        <title>Unity in variety -- the pan-genome of the Chlamydiae.</title>
        <authorList>
            <person name="Collingro A."/>
            <person name="Tischler P."/>
            <person name="Weinmaier T."/>
            <person name="Penz T."/>
            <person name="Heinz E."/>
            <person name="Brunham R.C."/>
            <person name="Read T.D."/>
            <person name="Bavoil P.M."/>
            <person name="Sachse K."/>
            <person name="Kahane S."/>
            <person name="Friedman M.G."/>
            <person name="Rattei T."/>
            <person name="Myers G.S.A."/>
            <person name="Horn M."/>
        </authorList>
    </citation>
    <scope>NUCLEOTIDE SEQUENCE</scope>
    <source>
        <strain>Z</strain>
    </source>
</reference>
<keyword evidence="5 7" id="KW-0472">Membrane</keyword>
<evidence type="ECO:0000256" key="5">
    <source>
        <dbReference type="ARBA" id="ARBA00023136"/>
    </source>
</evidence>
<dbReference type="GO" id="GO:0016746">
    <property type="term" value="F:acyltransferase activity"/>
    <property type="evidence" value="ECO:0007669"/>
    <property type="project" value="UniProtKB-KW"/>
</dbReference>
<proteinExistence type="predicted"/>
<evidence type="ECO:0000256" key="3">
    <source>
        <dbReference type="ARBA" id="ARBA00022519"/>
    </source>
</evidence>
<accession>F8L7L8</accession>
<keyword evidence="7" id="KW-1133">Transmembrane helix</keyword>
<organism evidence="8 9">
    <name type="scientific">Simkania negevensis (strain ATCC VR-1471 / DSM 27360 / Z)</name>
    <dbReference type="NCBI Taxonomy" id="331113"/>
    <lineage>
        <taxon>Bacteria</taxon>
        <taxon>Pseudomonadati</taxon>
        <taxon>Chlamydiota</taxon>
        <taxon>Chlamydiia</taxon>
        <taxon>Parachlamydiales</taxon>
        <taxon>Simkaniaceae</taxon>
        <taxon>Simkania</taxon>
    </lineage>
</organism>
<sequence length="421" mass="48926">MSKLSYYLIRGFTFPISLLPAGWIHFIGNGLGLIAYHTLTRFRKRTLSNLALAKNLYLPEQKLKKIAKQSFQNLAITCLEYGKFARMKNTKKTLICENPEEAKKLIDSGTGIIFFCGHQANWEVLFLEGTQRMPGVAIGRPIKNPYLYDWVVRMREQFGGMIITPKQTVKEGFRALKKGKFLGIVGDQSMPESDYAFPFFGRRAWTSIAPALLAYKAKCPIMVATVRRTKGTYRIHYSNPIWPNLEAPMEEEIDRLMKKSLALLEDKIRETPEQWLWQHNRWKQETPINVYYRYRWDSILIILPTDPTPYLPHLRTFREIYPLAFITVLTPTKIDLPDAEVLLYKNTADLFLRDYRFKLIFNFTTVTKLKKHFLKLSAFEVLDENGLRESATEHLDGTEDLSLLLKKALCRPNTIWKKDAS</sequence>
<dbReference type="KEGG" id="sng:SNE_A08740"/>
<dbReference type="InterPro" id="IPR004960">
    <property type="entry name" value="LipA_acyltrans"/>
</dbReference>
<dbReference type="PANTHER" id="PTHR30606">
    <property type="entry name" value="LIPID A BIOSYNTHESIS LAUROYL ACYLTRANSFERASE"/>
    <property type="match status" value="1"/>
</dbReference>
<dbReference type="EMBL" id="FR872582">
    <property type="protein sequence ID" value="CCB88751.1"/>
    <property type="molecule type" value="Genomic_DNA"/>
</dbReference>
<keyword evidence="6 8" id="KW-0012">Acyltransferase</keyword>
<dbReference type="RefSeq" id="WP_013943218.1">
    <property type="nucleotide sequence ID" value="NC_015713.1"/>
</dbReference>
<keyword evidence="2" id="KW-1003">Cell membrane</keyword>
<dbReference type="PANTHER" id="PTHR30606:SF10">
    <property type="entry name" value="PHOSPHATIDYLINOSITOL MANNOSIDE ACYLTRANSFERASE"/>
    <property type="match status" value="1"/>
</dbReference>
<feature type="transmembrane region" description="Helical" evidence="7">
    <location>
        <begin position="12"/>
        <end position="36"/>
    </location>
</feature>
<dbReference type="CDD" id="cd07984">
    <property type="entry name" value="LPLAT_LABLAT-like"/>
    <property type="match status" value="1"/>
</dbReference>
<evidence type="ECO:0000256" key="7">
    <source>
        <dbReference type="SAM" id="Phobius"/>
    </source>
</evidence>
<dbReference type="AlphaFoldDB" id="F8L7L8"/>
<dbReference type="OrthoDB" id="9801955at2"/>
<dbReference type="Pfam" id="PF03279">
    <property type="entry name" value="Lip_A_acyltrans"/>
    <property type="match status" value="1"/>
</dbReference>
<keyword evidence="4 8" id="KW-0808">Transferase</keyword>
<evidence type="ECO:0000256" key="2">
    <source>
        <dbReference type="ARBA" id="ARBA00022475"/>
    </source>
</evidence>
<evidence type="ECO:0000256" key="4">
    <source>
        <dbReference type="ARBA" id="ARBA00022679"/>
    </source>
</evidence>
<evidence type="ECO:0000256" key="1">
    <source>
        <dbReference type="ARBA" id="ARBA00004533"/>
    </source>
</evidence>